<organism evidence="27 28">
    <name type="scientific">Nezara viridula</name>
    <name type="common">Southern green stink bug</name>
    <name type="synonym">Cimex viridulus</name>
    <dbReference type="NCBI Taxonomy" id="85310"/>
    <lineage>
        <taxon>Eukaryota</taxon>
        <taxon>Metazoa</taxon>
        <taxon>Ecdysozoa</taxon>
        <taxon>Arthropoda</taxon>
        <taxon>Hexapoda</taxon>
        <taxon>Insecta</taxon>
        <taxon>Pterygota</taxon>
        <taxon>Neoptera</taxon>
        <taxon>Paraneoptera</taxon>
        <taxon>Hemiptera</taxon>
        <taxon>Heteroptera</taxon>
        <taxon>Panheteroptera</taxon>
        <taxon>Pentatomomorpha</taxon>
        <taxon>Pentatomoidea</taxon>
        <taxon>Pentatomidae</taxon>
        <taxon>Pentatominae</taxon>
        <taxon>Nezara</taxon>
    </lineage>
</organism>
<dbReference type="InterPro" id="IPR001772">
    <property type="entry name" value="KA1_dom"/>
</dbReference>
<feature type="domain" description="UBA" evidence="25">
    <location>
        <begin position="569"/>
        <end position="611"/>
    </location>
</feature>
<dbReference type="PANTHER" id="PTHR24346:SF82">
    <property type="entry name" value="KP78A-RELATED"/>
    <property type="match status" value="1"/>
</dbReference>
<keyword evidence="7" id="KW-0963">Cytoplasm</keyword>
<dbReference type="PANTHER" id="PTHR24346">
    <property type="entry name" value="MAP/MICROTUBULE AFFINITY-REGULATING KINASE"/>
    <property type="match status" value="1"/>
</dbReference>
<evidence type="ECO:0000256" key="8">
    <source>
        <dbReference type="ARBA" id="ARBA00022527"/>
    </source>
</evidence>
<comment type="subcellular location">
    <subcellularLocation>
        <location evidence="1">Cell membrane</location>
    </subcellularLocation>
    <subcellularLocation>
        <location evidence="2">Cell projection</location>
    </subcellularLocation>
    <subcellularLocation>
        <location evidence="3">Cytoplasm</location>
        <location evidence="3">Cell cortex</location>
    </subcellularLocation>
</comment>
<dbReference type="InterPro" id="IPR000719">
    <property type="entry name" value="Prot_kinase_dom"/>
</dbReference>
<feature type="region of interest" description="Disordered" evidence="23">
    <location>
        <begin position="219"/>
        <end position="298"/>
    </location>
</feature>
<dbReference type="EMBL" id="OV725079">
    <property type="protein sequence ID" value="CAH1396309.1"/>
    <property type="molecule type" value="Genomic_DNA"/>
</dbReference>
<name>A0A9P0MI90_NEZVI</name>
<evidence type="ECO:0000256" key="1">
    <source>
        <dbReference type="ARBA" id="ARBA00004236"/>
    </source>
</evidence>
<dbReference type="SUPFAM" id="SSF56112">
    <property type="entry name" value="Protein kinase-like (PK-like)"/>
    <property type="match status" value="1"/>
</dbReference>
<evidence type="ECO:0000259" key="26">
    <source>
        <dbReference type="PROSITE" id="PS50032"/>
    </source>
</evidence>
<feature type="domain" description="KA1" evidence="26">
    <location>
        <begin position="946"/>
        <end position="995"/>
    </location>
</feature>
<feature type="compositionally biased region" description="Low complexity" evidence="23">
    <location>
        <begin position="680"/>
        <end position="691"/>
    </location>
</feature>
<dbReference type="PROSITE" id="PS50011">
    <property type="entry name" value="PROTEIN_KINASE_DOM"/>
    <property type="match status" value="1"/>
</dbReference>
<dbReference type="Pfam" id="PF00069">
    <property type="entry name" value="Pkinase"/>
    <property type="match status" value="1"/>
</dbReference>
<dbReference type="PROSITE" id="PS50030">
    <property type="entry name" value="UBA"/>
    <property type="match status" value="1"/>
</dbReference>
<keyword evidence="8" id="KW-0723">Serine/threonine-protein kinase</keyword>
<evidence type="ECO:0000256" key="4">
    <source>
        <dbReference type="ARBA" id="ARBA00006234"/>
    </source>
</evidence>
<gene>
    <name evidence="27" type="ORF">NEZAVI_LOCUS6404</name>
</gene>
<comment type="subunit">
    <text evidence="19">Interacts with MAPT/TAU. Interacts with DLG5 (via coiled-coil domain). Interacts with STK3/MST2 and STK4/MST1 in the presence of DLG5. Interacts with YWHAB, YWHAG, YWHAQ and YWHAZ. Interacts with PKP2 (via N-terminus). Interacts with CDC25C. Interacts with KSR1.</text>
</comment>
<evidence type="ECO:0000256" key="17">
    <source>
        <dbReference type="ARBA" id="ARBA00048679"/>
    </source>
</evidence>
<evidence type="ECO:0000256" key="3">
    <source>
        <dbReference type="ARBA" id="ARBA00004544"/>
    </source>
</evidence>
<dbReference type="AlphaFoldDB" id="A0A9P0MI90"/>
<dbReference type="FunFam" id="3.30.200.20:FF:000003">
    <property type="entry name" value="Non-specific serine/threonine protein kinase"/>
    <property type="match status" value="1"/>
</dbReference>
<dbReference type="GO" id="GO:0005524">
    <property type="term" value="F:ATP binding"/>
    <property type="evidence" value="ECO:0007669"/>
    <property type="project" value="UniProtKB-UniRule"/>
</dbReference>
<evidence type="ECO:0000256" key="23">
    <source>
        <dbReference type="SAM" id="MobiDB-lite"/>
    </source>
</evidence>
<dbReference type="GO" id="GO:0042995">
    <property type="term" value="C:cell projection"/>
    <property type="evidence" value="ECO:0007669"/>
    <property type="project" value="UniProtKB-SubCell"/>
</dbReference>
<dbReference type="CDD" id="cd14337">
    <property type="entry name" value="UBA_MARK_Par1"/>
    <property type="match status" value="1"/>
</dbReference>
<comment type="similarity">
    <text evidence="4">Belongs to the protein kinase superfamily. CAMK Ser/Thr protein kinase family. SNF1 subfamily.</text>
</comment>
<evidence type="ECO:0000259" key="24">
    <source>
        <dbReference type="PROSITE" id="PS50011"/>
    </source>
</evidence>
<evidence type="ECO:0000256" key="11">
    <source>
        <dbReference type="ARBA" id="ARBA00022741"/>
    </source>
</evidence>
<dbReference type="InterPro" id="IPR028375">
    <property type="entry name" value="KA1/Ssp2_C"/>
</dbReference>
<evidence type="ECO:0000256" key="10">
    <source>
        <dbReference type="ARBA" id="ARBA00022679"/>
    </source>
</evidence>
<keyword evidence="14" id="KW-0472">Membrane</keyword>
<evidence type="ECO:0000259" key="25">
    <source>
        <dbReference type="PROSITE" id="PS50030"/>
    </source>
</evidence>
<evidence type="ECO:0000313" key="27">
    <source>
        <dbReference type="EMBL" id="CAH1396309.1"/>
    </source>
</evidence>
<dbReference type="PROSITE" id="PS50032">
    <property type="entry name" value="KA1"/>
    <property type="match status" value="1"/>
</dbReference>
<feature type="compositionally biased region" description="Polar residues" evidence="23">
    <location>
        <begin position="752"/>
        <end position="766"/>
    </location>
</feature>
<feature type="region of interest" description="Disordered" evidence="23">
    <location>
        <begin position="716"/>
        <end position="892"/>
    </location>
</feature>
<dbReference type="Pfam" id="PF02149">
    <property type="entry name" value="KA1"/>
    <property type="match status" value="1"/>
</dbReference>
<dbReference type="OrthoDB" id="504170at2759"/>
<dbReference type="InterPro" id="IPR049508">
    <property type="entry name" value="MARK1-4_cat"/>
</dbReference>
<dbReference type="FunFam" id="1.10.510.10:FF:001032">
    <property type="entry name" value="KP78b, isoform A"/>
    <property type="match status" value="1"/>
</dbReference>
<keyword evidence="13 22" id="KW-0067">ATP-binding</keyword>
<dbReference type="InterPro" id="IPR008271">
    <property type="entry name" value="Ser/Thr_kinase_AS"/>
</dbReference>
<evidence type="ECO:0000256" key="2">
    <source>
        <dbReference type="ARBA" id="ARBA00004316"/>
    </source>
</evidence>
<evidence type="ECO:0000256" key="9">
    <source>
        <dbReference type="ARBA" id="ARBA00022553"/>
    </source>
</evidence>
<dbReference type="PROSITE" id="PS00108">
    <property type="entry name" value="PROTEIN_KINASE_ST"/>
    <property type="match status" value="1"/>
</dbReference>
<feature type="compositionally biased region" description="Low complexity" evidence="23">
    <location>
        <begin position="622"/>
        <end position="632"/>
    </location>
</feature>
<evidence type="ECO:0000256" key="13">
    <source>
        <dbReference type="ARBA" id="ARBA00022840"/>
    </source>
</evidence>
<dbReference type="GO" id="GO:0035556">
    <property type="term" value="P:intracellular signal transduction"/>
    <property type="evidence" value="ECO:0007669"/>
    <property type="project" value="TreeGrafter"/>
</dbReference>
<feature type="compositionally biased region" description="Low complexity" evidence="23">
    <location>
        <begin position="860"/>
        <end position="872"/>
    </location>
</feature>
<evidence type="ECO:0000256" key="19">
    <source>
        <dbReference type="ARBA" id="ARBA00063680"/>
    </source>
</evidence>
<feature type="binding site" evidence="22">
    <location>
        <position position="331"/>
    </location>
    <ligand>
        <name>ATP</name>
        <dbReference type="ChEBI" id="CHEBI:30616"/>
    </ligand>
</feature>
<evidence type="ECO:0000256" key="18">
    <source>
        <dbReference type="ARBA" id="ARBA00054424"/>
    </source>
</evidence>
<comment type="catalytic activity">
    <reaction evidence="17">
        <text>L-seryl-[protein] + ATP = O-phospho-L-seryl-[protein] + ADP + H(+)</text>
        <dbReference type="Rhea" id="RHEA:17989"/>
        <dbReference type="Rhea" id="RHEA-COMP:9863"/>
        <dbReference type="Rhea" id="RHEA-COMP:11604"/>
        <dbReference type="ChEBI" id="CHEBI:15378"/>
        <dbReference type="ChEBI" id="CHEBI:29999"/>
        <dbReference type="ChEBI" id="CHEBI:30616"/>
        <dbReference type="ChEBI" id="CHEBI:83421"/>
        <dbReference type="ChEBI" id="CHEBI:456216"/>
        <dbReference type="EC" id="2.7.11.1"/>
    </reaction>
</comment>
<evidence type="ECO:0000256" key="7">
    <source>
        <dbReference type="ARBA" id="ARBA00022490"/>
    </source>
</evidence>
<keyword evidence="15" id="KW-0966">Cell projection</keyword>
<keyword evidence="6" id="KW-1003">Cell membrane</keyword>
<dbReference type="FunFam" id="1.10.8.10:FF:000005">
    <property type="entry name" value="Non-specific serine/threonine protein kinase"/>
    <property type="match status" value="1"/>
</dbReference>
<evidence type="ECO:0000256" key="6">
    <source>
        <dbReference type="ARBA" id="ARBA00022475"/>
    </source>
</evidence>
<evidence type="ECO:0000256" key="15">
    <source>
        <dbReference type="ARBA" id="ARBA00023273"/>
    </source>
</evidence>
<evidence type="ECO:0000256" key="20">
    <source>
        <dbReference type="ARBA" id="ARBA00071529"/>
    </source>
</evidence>
<dbReference type="GO" id="GO:0000226">
    <property type="term" value="P:microtubule cytoskeleton organization"/>
    <property type="evidence" value="ECO:0007669"/>
    <property type="project" value="TreeGrafter"/>
</dbReference>
<dbReference type="InterPro" id="IPR017441">
    <property type="entry name" value="Protein_kinase_ATP_BS"/>
</dbReference>
<dbReference type="Gene3D" id="3.30.310.80">
    <property type="entry name" value="Kinase associated domain 1, KA1"/>
    <property type="match status" value="1"/>
</dbReference>
<keyword evidence="10" id="KW-0808">Transferase</keyword>
<dbReference type="InterPro" id="IPR011009">
    <property type="entry name" value="Kinase-like_dom_sf"/>
</dbReference>
<feature type="region of interest" description="Disordered" evidence="23">
    <location>
        <begin position="614"/>
        <end position="704"/>
    </location>
</feature>
<evidence type="ECO:0000256" key="21">
    <source>
        <dbReference type="ARBA" id="ARBA00074935"/>
    </source>
</evidence>
<reference evidence="27" key="1">
    <citation type="submission" date="2022-01" db="EMBL/GenBank/DDBJ databases">
        <authorList>
            <person name="King R."/>
        </authorList>
    </citation>
    <scope>NUCLEOTIDE SEQUENCE</scope>
</reference>
<dbReference type="SMART" id="SM00165">
    <property type="entry name" value="UBA"/>
    <property type="match status" value="1"/>
</dbReference>
<keyword evidence="9" id="KW-0597">Phosphoprotein</keyword>
<dbReference type="Gene3D" id="3.30.200.20">
    <property type="entry name" value="Phosphorylase Kinase, domain 1"/>
    <property type="match status" value="1"/>
</dbReference>
<evidence type="ECO:0000256" key="22">
    <source>
        <dbReference type="PROSITE-ProRule" id="PRU10141"/>
    </source>
</evidence>
<feature type="compositionally biased region" description="Polar residues" evidence="23">
    <location>
        <begin position="776"/>
        <end position="795"/>
    </location>
</feature>
<dbReference type="CDD" id="cd14072">
    <property type="entry name" value="STKc_MARK"/>
    <property type="match status" value="1"/>
</dbReference>
<comment type="function">
    <text evidence="18">Serine/threonine-protein kinase. Involved in the specific phosphorylation of microtubule-associated proteins for MAP2 and MAP4. Phosphorylates the microtubule-associated protein MAPT/TAU. Phosphorylates CDC25C on 'Ser-216'. Regulates localization and activity of some histone deacetylases by mediating phosphorylation of HDAC7, promoting subsequent interaction between HDAC7 and 14-3-3 and export from the nucleus. Regulates localization and activity of MITF by mediating its phosphorylation, promoting subsequent interaction between MITF and 14-3-3 and retention in the cytosol. Negatively regulates the Hippo signaling pathway and antagonizes the phosphorylation of LATS1. Cooperates with DLG5 to inhibit the kinase activity of STK3/MST2 toward LATS1. Phosphorylates PKP2 and KSR1.</text>
</comment>
<dbReference type="GO" id="GO:0050321">
    <property type="term" value="F:tau-protein kinase activity"/>
    <property type="evidence" value="ECO:0007669"/>
    <property type="project" value="TreeGrafter"/>
</dbReference>
<evidence type="ECO:0000256" key="12">
    <source>
        <dbReference type="ARBA" id="ARBA00022777"/>
    </source>
</evidence>
<evidence type="ECO:0000256" key="5">
    <source>
        <dbReference type="ARBA" id="ARBA00012513"/>
    </source>
</evidence>
<dbReference type="PROSITE" id="PS00107">
    <property type="entry name" value="PROTEIN_KINASE_ATP"/>
    <property type="match status" value="1"/>
</dbReference>
<comment type="catalytic activity">
    <reaction evidence="16">
        <text>L-threonyl-[protein] + ATP = O-phospho-L-threonyl-[protein] + ADP + H(+)</text>
        <dbReference type="Rhea" id="RHEA:46608"/>
        <dbReference type="Rhea" id="RHEA-COMP:11060"/>
        <dbReference type="Rhea" id="RHEA-COMP:11605"/>
        <dbReference type="ChEBI" id="CHEBI:15378"/>
        <dbReference type="ChEBI" id="CHEBI:30013"/>
        <dbReference type="ChEBI" id="CHEBI:30616"/>
        <dbReference type="ChEBI" id="CHEBI:61977"/>
        <dbReference type="ChEBI" id="CHEBI:456216"/>
        <dbReference type="EC" id="2.7.11.1"/>
    </reaction>
</comment>
<dbReference type="Proteomes" id="UP001152798">
    <property type="component" value="Chromosome 3"/>
</dbReference>
<dbReference type="GO" id="GO:0005886">
    <property type="term" value="C:plasma membrane"/>
    <property type="evidence" value="ECO:0007669"/>
    <property type="project" value="UniProtKB-SubCell"/>
</dbReference>
<keyword evidence="11 22" id="KW-0547">Nucleotide-binding</keyword>
<keyword evidence="12" id="KW-0418">Kinase</keyword>
<dbReference type="FunFam" id="3.30.310.80:FF:000001">
    <property type="entry name" value="Non-specific serine/threonine protein kinase"/>
    <property type="match status" value="1"/>
</dbReference>
<evidence type="ECO:0000256" key="16">
    <source>
        <dbReference type="ARBA" id="ARBA00047899"/>
    </source>
</evidence>
<dbReference type="CDD" id="cd12196">
    <property type="entry name" value="MARK1-3_C"/>
    <property type="match status" value="1"/>
</dbReference>
<dbReference type="InterPro" id="IPR015940">
    <property type="entry name" value="UBA"/>
</dbReference>
<protein>
    <recommendedName>
        <fullName evidence="20">MAP/microtubule affinity-regulating kinase 3</fullName>
        <ecNumber evidence="5">2.7.11.1</ecNumber>
    </recommendedName>
    <alternativeName>
        <fullName evidence="21">Serine/threonine-protein kinase par-1</fullName>
    </alternativeName>
</protein>
<dbReference type="Gene3D" id="1.10.510.10">
    <property type="entry name" value="Transferase(Phosphotransferase) domain 1"/>
    <property type="match status" value="1"/>
</dbReference>
<dbReference type="SMART" id="SM00220">
    <property type="entry name" value="S_TKc"/>
    <property type="match status" value="1"/>
</dbReference>
<proteinExistence type="inferred from homology"/>
<evidence type="ECO:0000256" key="14">
    <source>
        <dbReference type="ARBA" id="ARBA00023136"/>
    </source>
</evidence>
<sequence length="995" mass="108944">MPSPLEVVGAGESIPGGGPPVEPRSPESWLQCHVMEESRTSPRLIGISSPKTWDEWIKKEPQTLEAVAAQEEKEEVVTVEKIEIEQPAAEVQHQSLNTILEEDEDVKPSSNKTSSVKIKLGEEDSPKVKIKTTRFQVIPTVDVWEPKSTTESSEEVVVGDPMTMIESRLNELTMVESQLKKLKGGSEVLKMRPLKLDLDETKPGSKSKLGWLSIFKKKAVTPPPQPTQPQQQQQPRKPVNRASSGRGASRAATTVPKRHHTFAAQPPRIIVQGSENSGAGPERRSASSRGGRASDEPHIGKYKLLKTIGKGNFAKVKLAKHVPTGKEVAIKIIDKTQLNPGSLQKLFREVRIMKMLDHPNIVKLFQVIETEKTLYLVMEYASGGEVFDYLVLHGRMKEKEARAKFRQIVSAVQYCHQKKIIHRDLKAENLLLDSEMNIKIADFGFSNEFTPGNKLDTFCGSPPYAAPELFQGKKYDGPEVDVWSLGVILYTLVSGSLPFDGSTLRELRERVLRGKYRIPFYMSTDCENLLKKFLVLNPAKRASLEAIMKDKWMNMGYEDEELKPYLEPEPDYKDLKRIEALVGMGYTRSEIEDSLTQAKYDDVFATYLLLGRKSTDPESDGSRSGSSLSLRGNTGVAPGSGAGGASSPARSVHRSVSATAAKPSRRASSGAADTLRGVPNTTNSTVNHNHTGAGGGNSQGSNFKRQNTVDTATIKENTARLNSRGPAKNTNSALPVLEPSNAASPGKPRGVTKSNTMSGGNRSLAPTTGVGGSVARRSTISYDAKASSNEKTNTAGELPSGACRTGSVVPSAAVGAGTNRTQSSQPAQPFPRNVPSRSTFHSGQNRQRPYTGGAPSPTDSSRTSFFSKLSSRFSKRPMDPVPKHVVSSAVNDDQVKPRSLRFTWSMKTTSSRDPVEIMSEIRKVLDANNCDYEQRERFLLLCVHGDPNTDSLVQWEIEVCKLPRLSLNGVRFKRISGTSIGFKNIASKIANELKL</sequence>
<evidence type="ECO:0000313" key="28">
    <source>
        <dbReference type="Proteomes" id="UP001152798"/>
    </source>
</evidence>
<dbReference type="EC" id="2.7.11.1" evidence="5"/>
<dbReference type="GO" id="GO:0005938">
    <property type="term" value="C:cell cortex"/>
    <property type="evidence" value="ECO:0007669"/>
    <property type="project" value="UniProtKB-SubCell"/>
</dbReference>
<dbReference type="Gene3D" id="1.10.8.10">
    <property type="entry name" value="DNA helicase RuvA subunit, C-terminal domain"/>
    <property type="match status" value="1"/>
</dbReference>
<feature type="compositionally biased region" description="Polar residues" evidence="23">
    <location>
        <begin position="818"/>
        <end position="827"/>
    </location>
</feature>
<feature type="region of interest" description="Disordered" evidence="23">
    <location>
        <begin position="1"/>
        <end position="27"/>
    </location>
</feature>
<feature type="compositionally biased region" description="Low complexity" evidence="23">
    <location>
        <begin position="228"/>
        <end position="252"/>
    </location>
</feature>
<accession>A0A9P0MI90</accession>
<dbReference type="SUPFAM" id="SSF103243">
    <property type="entry name" value="KA1-like"/>
    <property type="match status" value="1"/>
</dbReference>
<feature type="domain" description="Protein kinase" evidence="24">
    <location>
        <begin position="302"/>
        <end position="553"/>
    </location>
</feature>
<keyword evidence="28" id="KW-1185">Reference proteome</keyword>
<feature type="compositionally biased region" description="Polar residues" evidence="23">
    <location>
        <begin position="835"/>
        <end position="848"/>
    </location>
</feature>
<feature type="region of interest" description="Disordered" evidence="23">
    <location>
        <begin position="93"/>
        <end position="118"/>
    </location>
</feature>